<dbReference type="Pfam" id="PF12083">
    <property type="entry name" value="DUF3560"/>
    <property type="match status" value="1"/>
</dbReference>
<evidence type="ECO:0000313" key="3">
    <source>
        <dbReference type="Proteomes" id="UP001237843"/>
    </source>
</evidence>
<keyword evidence="1" id="KW-0175">Coiled coil</keyword>
<protein>
    <submittedName>
        <fullName evidence="2">DUF3560 domain-containing protein</fullName>
    </submittedName>
</protein>
<dbReference type="InterPro" id="IPR021944">
    <property type="entry name" value="DUF3560"/>
</dbReference>
<feature type="coiled-coil region" evidence="1">
    <location>
        <begin position="126"/>
        <end position="153"/>
    </location>
</feature>
<comment type="caution">
    <text evidence="2">The sequence shown here is derived from an EMBL/GenBank/DDBJ whole genome shotgun (WGS) entry which is preliminary data.</text>
</comment>
<proteinExistence type="predicted"/>
<evidence type="ECO:0000256" key="1">
    <source>
        <dbReference type="SAM" id="Coils"/>
    </source>
</evidence>
<sequence>MNTFRKYCENVFVAESQTEHKKGDIIALTTKYGKEVNCEVYNLVQKANDKFYYSIVRIEDKSYAQRKAEKYENSSNRHQAKSNDWYQKSQEGKDFLVLAEPIKIGHHSERRHRALIERNWNRMGNSIKEQEEAQRLQQKAEYWERKANEINLSMPESLEFYRYRLEQAQKHHKGLKDGTIPKEHSYSMQYANKEVKDLTRKFEIAQKLWA</sequence>
<reference evidence="2" key="2">
    <citation type="submission" date="2023-02" db="EMBL/GenBank/DDBJ databases">
        <authorList>
            <person name="Concha-Toloza M."/>
            <person name="Lopez-Cantillo M."/>
            <person name="Molina-Mora J."/>
            <person name="Collado L."/>
        </authorList>
    </citation>
    <scope>NUCLEOTIDE SEQUENCE</scope>
    <source>
        <strain evidence="2">FR1p273A</strain>
    </source>
</reference>
<dbReference type="AlphaFoldDB" id="A0AAW6VQA3"/>
<evidence type="ECO:0000313" key="2">
    <source>
        <dbReference type="EMBL" id="MDK2062757.1"/>
    </source>
</evidence>
<gene>
    <name evidence="2" type="ORF">PT520_09535</name>
</gene>
<organism evidence="2 3">
    <name type="scientific">Aliarcobacter butzleri</name>
    <dbReference type="NCBI Taxonomy" id="28197"/>
    <lineage>
        <taxon>Bacteria</taxon>
        <taxon>Pseudomonadati</taxon>
        <taxon>Campylobacterota</taxon>
        <taxon>Epsilonproteobacteria</taxon>
        <taxon>Campylobacterales</taxon>
        <taxon>Arcobacteraceae</taxon>
        <taxon>Aliarcobacter</taxon>
    </lineage>
</organism>
<dbReference type="Proteomes" id="UP001237843">
    <property type="component" value="Unassembled WGS sequence"/>
</dbReference>
<reference evidence="2" key="1">
    <citation type="journal article" date="2023" name="Antibiotics">
        <title>Genomic Characterization of Antibiotic-Resistant Campylobacterales Isolated from Chilean Poultry Meat.</title>
        <authorList>
            <person name="Concha-Toloza M."/>
            <person name="Lopez-Cantillo M."/>
            <person name="Molina-Mora J.A."/>
            <person name="Collado L."/>
        </authorList>
    </citation>
    <scope>NUCLEOTIDE SEQUENCE</scope>
    <source>
        <strain evidence="2">FR1p273A</strain>
    </source>
</reference>
<name>A0AAW6VQA3_9BACT</name>
<dbReference type="RefSeq" id="WP_284074923.1">
    <property type="nucleotide sequence ID" value="NZ_JAQTJH010000012.1"/>
</dbReference>
<dbReference type="EMBL" id="JAQTJH010000012">
    <property type="protein sequence ID" value="MDK2062757.1"/>
    <property type="molecule type" value="Genomic_DNA"/>
</dbReference>
<accession>A0AAW6VQA3</accession>